<feature type="compositionally biased region" description="Polar residues" evidence="1">
    <location>
        <begin position="30"/>
        <end position="44"/>
    </location>
</feature>
<evidence type="ECO:0000256" key="1">
    <source>
        <dbReference type="SAM" id="MobiDB-lite"/>
    </source>
</evidence>
<sequence>MPANGFTPVVSPPSSQDPSPFSSIPAALSPSRSDPSTRQGDNWTPGQRYASLLCTCRLGYPLWKPSPRVTEAGKAYMINIGDVGVCSDMDPFHTLFNITKGEQVPEGTDPPRDTEGDITVDAEYHQKLQILVKPKGAILKQRKNASVYTFNLSDKEGAFLMLPRGGLFKKIQNTRKLKARIQSHWRQWYEFAEHAGYLDETQTLCLLTAVERCSTWAMAVWDSDPGYSRTNSDFLELTVEDGCEWSFPPAGCWTQSAPASMPIYEDPKETVFIRGIWINRSNGSTRTSPLPPPFPSENEDGNGDENSTDREPPDRGKRSTRPSQNPWNPFRNPNPSSSTQSPSSGYDRTTHLRGSPQPPDTIHRLNEGSIISLSADIFNAISHPCSLINKLALELFSQVQPSLLGSDYVAFSQDENWMCLLEDVDQGFPGGTELLRRICGKLKFVVEGGSIYTELMTNTESERVQRCRSVAENERVVIPVLFHFHDAKGPHTEPPPEFVQRVHVTHNEAHGAPERRGVLAVGSRSSVVVPGDPSQTALAENPLDWQANNDNLVRRVHEDGSGDTRTVRPKSSSTKIHKSMELIRYYMRNLGLSRRNHREKPLSPSIPPSTVPGILLSPITEESVRLRAVDVTPEPVIAQDQMTTSSNHAQRSQPRTAPLSPNQYMPLSVSKCFIMPAGKDDYLVRIIRVVHLGDLSYSRPGEIKFSAPDSYYTPAVGHCVLLQCGGRQFIARVLLKISKDDEPDPNIFWARDTHVEWSLPMFLDEELETLPERDPVMTFTDPNLTPGSVSASRSSTRDTPVPLPRTPPQSQRRVSFSPLSQMVSVSASDSLDTDTLWGGAQHMHEVPPGFIHESSSGFGIPFHRPPPDLWDEHLPHHPQSHPQYSQPPPPQPPPQSHHPQPQYYPSPLNHPLHGTEFYTSPSPNGSWHYTDPMTEYPVLSFSHGDTVRE</sequence>
<feature type="compositionally biased region" description="Low complexity" evidence="1">
    <location>
        <begin position="897"/>
        <end position="907"/>
    </location>
</feature>
<feature type="region of interest" description="Disordered" evidence="1">
    <location>
        <begin position="638"/>
        <end position="661"/>
    </location>
</feature>
<feature type="compositionally biased region" description="Low complexity" evidence="1">
    <location>
        <begin position="8"/>
        <end position="25"/>
    </location>
</feature>
<accession>A0ABR3A3V1</accession>
<protein>
    <submittedName>
        <fullName evidence="2">Uncharacterized protein</fullName>
    </submittedName>
</protein>
<dbReference type="EMBL" id="JBBXMP010000020">
    <property type="protein sequence ID" value="KAL0068180.1"/>
    <property type="molecule type" value="Genomic_DNA"/>
</dbReference>
<feature type="compositionally biased region" description="Basic and acidic residues" evidence="1">
    <location>
        <begin position="307"/>
        <end position="317"/>
    </location>
</feature>
<proteinExistence type="predicted"/>
<evidence type="ECO:0000313" key="2">
    <source>
        <dbReference type="EMBL" id="KAL0068180.1"/>
    </source>
</evidence>
<feature type="region of interest" description="Disordered" evidence="1">
    <location>
        <begin position="1"/>
        <end position="44"/>
    </location>
</feature>
<evidence type="ECO:0000313" key="3">
    <source>
        <dbReference type="Proteomes" id="UP001437256"/>
    </source>
</evidence>
<reference evidence="2 3" key="1">
    <citation type="submission" date="2024-05" db="EMBL/GenBank/DDBJ databases">
        <title>A draft genome resource for the thread blight pathogen Marasmius tenuissimus strain MS-2.</title>
        <authorList>
            <person name="Yulfo-Soto G.E."/>
            <person name="Baruah I.K."/>
            <person name="Amoako-Attah I."/>
            <person name="Bukari Y."/>
            <person name="Meinhardt L.W."/>
            <person name="Bailey B.A."/>
            <person name="Cohen S.P."/>
        </authorList>
    </citation>
    <scope>NUCLEOTIDE SEQUENCE [LARGE SCALE GENOMIC DNA]</scope>
    <source>
        <strain evidence="2 3">MS-2</strain>
    </source>
</reference>
<feature type="compositionally biased region" description="Polar residues" evidence="1">
    <location>
        <begin position="640"/>
        <end position="661"/>
    </location>
</feature>
<dbReference type="PANTHER" id="PTHR24216:SF8">
    <property type="entry name" value="PAXILLIN, ISOFORM F"/>
    <property type="match status" value="1"/>
</dbReference>
<feature type="compositionally biased region" description="Pro residues" evidence="1">
    <location>
        <begin position="885"/>
        <end position="896"/>
    </location>
</feature>
<feature type="region of interest" description="Disordered" evidence="1">
    <location>
        <begin position="282"/>
        <end position="364"/>
    </location>
</feature>
<keyword evidence="3" id="KW-1185">Reference proteome</keyword>
<organism evidence="2 3">
    <name type="scientific">Marasmius tenuissimus</name>
    <dbReference type="NCBI Taxonomy" id="585030"/>
    <lineage>
        <taxon>Eukaryota</taxon>
        <taxon>Fungi</taxon>
        <taxon>Dikarya</taxon>
        <taxon>Basidiomycota</taxon>
        <taxon>Agaricomycotina</taxon>
        <taxon>Agaricomycetes</taxon>
        <taxon>Agaricomycetidae</taxon>
        <taxon>Agaricales</taxon>
        <taxon>Marasmiineae</taxon>
        <taxon>Marasmiaceae</taxon>
        <taxon>Marasmius</taxon>
    </lineage>
</organism>
<feature type="compositionally biased region" description="Low complexity" evidence="1">
    <location>
        <begin position="333"/>
        <end position="344"/>
    </location>
</feature>
<feature type="compositionally biased region" description="Polar residues" evidence="1">
    <location>
        <begin position="917"/>
        <end position="927"/>
    </location>
</feature>
<feature type="region of interest" description="Disordered" evidence="1">
    <location>
        <begin position="778"/>
        <end position="816"/>
    </location>
</feature>
<name>A0ABR3A3V1_9AGAR</name>
<gene>
    <name evidence="2" type="ORF">AAF712_004840</name>
</gene>
<comment type="caution">
    <text evidence="2">The sequence shown here is derived from an EMBL/GenBank/DDBJ whole genome shotgun (WGS) entry which is preliminary data.</text>
</comment>
<dbReference type="Proteomes" id="UP001437256">
    <property type="component" value="Unassembled WGS sequence"/>
</dbReference>
<dbReference type="PANTHER" id="PTHR24216">
    <property type="entry name" value="PAXILLIN-RELATED"/>
    <property type="match status" value="1"/>
</dbReference>
<feature type="compositionally biased region" description="Polar residues" evidence="1">
    <location>
        <begin position="780"/>
        <end position="798"/>
    </location>
</feature>
<feature type="region of interest" description="Disordered" evidence="1">
    <location>
        <begin position="851"/>
        <end position="931"/>
    </location>
</feature>